<comment type="caution">
    <text evidence="7">The sequence shown here is derived from an EMBL/GenBank/DDBJ whole genome shotgun (WGS) entry which is preliminary data.</text>
</comment>
<dbReference type="PANTHER" id="PTHR46126:SF1">
    <property type="entry name" value="DYNACTIN SUBUNIT 5"/>
    <property type="match status" value="1"/>
</dbReference>
<dbReference type="Pfam" id="PF21711">
    <property type="entry name" value="DCTN5"/>
    <property type="match status" value="1"/>
</dbReference>
<dbReference type="PANTHER" id="PTHR46126">
    <property type="entry name" value="DYNACTIN SUBUNIT 5"/>
    <property type="match status" value="1"/>
</dbReference>
<evidence type="ECO:0000256" key="4">
    <source>
        <dbReference type="ARBA" id="ARBA00034706"/>
    </source>
</evidence>
<dbReference type="InterPro" id="IPR011004">
    <property type="entry name" value="Trimer_LpxA-like_sf"/>
</dbReference>
<evidence type="ECO:0000313" key="8">
    <source>
        <dbReference type="Proteomes" id="UP000355283"/>
    </source>
</evidence>
<comment type="subcellular location">
    <subcellularLocation>
        <location evidence="1">Cytoplasm</location>
        <location evidence="1">Cytoskeleton</location>
    </subcellularLocation>
</comment>
<dbReference type="GO" id="GO:0005869">
    <property type="term" value="C:dynactin complex"/>
    <property type="evidence" value="ECO:0007669"/>
    <property type="project" value="TreeGrafter"/>
</dbReference>
<evidence type="ECO:0000256" key="1">
    <source>
        <dbReference type="ARBA" id="ARBA00004245"/>
    </source>
</evidence>
<sequence>MSAAPTSTLSSSSSSSTAFIRTTTNFISRQALIEGPQNVEMRGRSIVDDEVTIRGDLAPIRVGHFCYFAAGSVLSPPSLHLLPTTERKKPPETQEPRRHLPQQQHPHPNSPGVKASHIPMCIGSMTSVGRDAVVQAAAVGACVEVGDNVVISARCILKDGCRIAPNTVLAPDTVVPPFALVAGRPGQIVGELPPSVMVMRKEAAQGRGSGPPKRFFIFLQPAQLRVATSNRSVPSAVTGIYTP</sequence>
<evidence type="ECO:0000256" key="2">
    <source>
        <dbReference type="ARBA" id="ARBA00022490"/>
    </source>
</evidence>
<dbReference type="InterPro" id="IPR047125">
    <property type="entry name" value="DCTN5"/>
</dbReference>
<dbReference type="SUPFAM" id="SSF51161">
    <property type="entry name" value="Trimeric LpxA-like enzymes"/>
    <property type="match status" value="1"/>
</dbReference>
<evidence type="ECO:0000256" key="3">
    <source>
        <dbReference type="ARBA" id="ARBA00023212"/>
    </source>
</evidence>
<reference evidence="7 8" key="1">
    <citation type="submission" date="2019-01" db="EMBL/GenBank/DDBJ databases">
        <title>Nuclear Genome Assembly of the Microalgal Biofuel strain Nannochloropsis salina CCMP1776.</title>
        <authorList>
            <person name="Hovde B."/>
        </authorList>
    </citation>
    <scope>NUCLEOTIDE SEQUENCE [LARGE SCALE GENOMIC DNA]</scope>
    <source>
        <strain evidence="7 8">CCMP1776</strain>
    </source>
</reference>
<dbReference type="Proteomes" id="UP000355283">
    <property type="component" value="Unassembled WGS sequence"/>
</dbReference>
<evidence type="ECO:0000256" key="6">
    <source>
        <dbReference type="SAM" id="MobiDB-lite"/>
    </source>
</evidence>
<keyword evidence="2" id="KW-0963">Cytoplasm</keyword>
<dbReference type="AlphaFoldDB" id="A0A4D9D7I5"/>
<keyword evidence="3" id="KW-0206">Cytoskeleton</keyword>
<gene>
    <name evidence="7" type="ORF">NSK_004063</name>
</gene>
<name>A0A4D9D7I5_9STRA</name>
<feature type="region of interest" description="Disordered" evidence="6">
    <location>
        <begin position="79"/>
        <end position="116"/>
    </location>
</feature>
<dbReference type="EMBL" id="SDOX01000018">
    <property type="protein sequence ID" value="TFJ84598.1"/>
    <property type="molecule type" value="Genomic_DNA"/>
</dbReference>
<evidence type="ECO:0000313" key="7">
    <source>
        <dbReference type="EMBL" id="TFJ84598.1"/>
    </source>
</evidence>
<protein>
    <recommendedName>
        <fullName evidence="5">Dynactin subunit 5</fullName>
    </recommendedName>
</protein>
<comment type="similarity">
    <text evidence="4">Belongs to the dynactin subunits 5/6 family. Dynactin subunit 5 subfamily.</text>
</comment>
<evidence type="ECO:0000256" key="5">
    <source>
        <dbReference type="ARBA" id="ARBA00034865"/>
    </source>
</evidence>
<dbReference type="Gene3D" id="2.160.10.10">
    <property type="entry name" value="Hexapeptide repeat proteins"/>
    <property type="match status" value="1"/>
</dbReference>
<proteinExistence type="inferred from homology"/>
<keyword evidence="8" id="KW-1185">Reference proteome</keyword>
<accession>A0A4D9D7I5</accession>
<dbReference type="OrthoDB" id="417208at2759"/>
<organism evidence="7 8">
    <name type="scientific">Nannochloropsis salina CCMP1776</name>
    <dbReference type="NCBI Taxonomy" id="1027361"/>
    <lineage>
        <taxon>Eukaryota</taxon>
        <taxon>Sar</taxon>
        <taxon>Stramenopiles</taxon>
        <taxon>Ochrophyta</taxon>
        <taxon>Eustigmatophyceae</taxon>
        <taxon>Eustigmatales</taxon>
        <taxon>Monodopsidaceae</taxon>
        <taxon>Microchloropsis</taxon>
        <taxon>Microchloropsis salina</taxon>
    </lineage>
</organism>
<feature type="compositionally biased region" description="Basic and acidic residues" evidence="6">
    <location>
        <begin position="85"/>
        <end position="98"/>
    </location>
</feature>